<evidence type="ECO:0000256" key="3">
    <source>
        <dbReference type="ARBA" id="ARBA00023128"/>
    </source>
</evidence>
<dbReference type="GO" id="GO:0005739">
    <property type="term" value="C:mitochondrion"/>
    <property type="evidence" value="ECO:0007669"/>
    <property type="project" value="UniProtKB-SubCell"/>
</dbReference>
<evidence type="ECO:0000256" key="5">
    <source>
        <dbReference type="SAM" id="MobiDB-lite"/>
    </source>
</evidence>
<comment type="similarity">
    <text evidence="2">Belongs to the OXR1 family.</text>
</comment>
<evidence type="ECO:0000313" key="7">
    <source>
        <dbReference type="EMBL" id="CAE4610010.1"/>
    </source>
</evidence>
<dbReference type="PANTHER" id="PTHR23354:SF62">
    <property type="entry name" value="MUSTARD, ISOFORM V"/>
    <property type="match status" value="1"/>
</dbReference>
<feature type="compositionally biased region" description="Low complexity" evidence="5">
    <location>
        <begin position="290"/>
        <end position="299"/>
    </location>
</feature>
<sequence length="566" mass="64106">MDYYNDQKKQMNIIESSPDCASKLPPPLYIDGGEKLKQREKIPNKLNKRSSLTIDESNFLSLFNEKTLQWKSDVGKKDLEILQSIKNDHGDDDVNSDEEEPEFKLLPHRSIRLAREKLRASIVCHETELSDAACEFLKCVADSDASEEALLKANNVLLFDMSQNGKGENSMGEDKKKIDTGIDNGGVGFVPILKKSTYQRRKSSFIARSFRIEMHEGLLCAPPPTPEHSILKVEQKSEIQDHHLDLLEDADVNPFLMFTFQQASLRSLTSYMKEEEEKSQRHSSFGGSMRSIRTNTSSRTRGTIGSIAELDEEEEEEDAYIKLGKVDFLVLGASKDQNDIKNHVLSPALMHVLRPFMPFAVREDNFWMKYSLIHDGASIETLLEKIKYSDRVLLAIETVDGEVFGSFTSSPFRIQGERFYGTGESFLWRMNHPRTTYCPTVEDRVMLESDVEAFPWSRQNMNVQMSNLRKIAIGGGVPEDPDCGEKLIERDGGWTFGLVLDSDMSFGVSGRCATFDSPCLSNIAKDGTFEIVNVEAWTMTPVDAHHEAERLEMARHFVFDSVHLVE</sequence>
<accession>A0A6V2FPW4</accession>
<evidence type="ECO:0000256" key="1">
    <source>
        <dbReference type="ARBA" id="ARBA00004173"/>
    </source>
</evidence>
<reference evidence="7" key="1">
    <citation type="submission" date="2021-01" db="EMBL/GenBank/DDBJ databases">
        <authorList>
            <person name="Corre E."/>
            <person name="Pelletier E."/>
            <person name="Niang G."/>
            <person name="Scheremetjew M."/>
            <person name="Finn R."/>
            <person name="Kale V."/>
            <person name="Holt S."/>
            <person name="Cochrane G."/>
            <person name="Meng A."/>
            <person name="Brown T."/>
            <person name="Cohen L."/>
        </authorList>
    </citation>
    <scope>NUCLEOTIDE SEQUENCE</scope>
    <source>
        <strain evidence="7">GSO104</strain>
    </source>
</reference>
<feature type="region of interest" description="Disordered" evidence="5">
    <location>
        <begin position="275"/>
        <end position="299"/>
    </location>
</feature>
<evidence type="ECO:0000259" key="6">
    <source>
        <dbReference type="PROSITE" id="PS51886"/>
    </source>
</evidence>
<comment type="subcellular location">
    <subcellularLocation>
        <location evidence="1">Mitochondrion</location>
    </subcellularLocation>
</comment>
<evidence type="ECO:0000256" key="4">
    <source>
        <dbReference type="ARBA" id="ARBA00040604"/>
    </source>
</evidence>
<name>A0A6V2FPW4_9STRA</name>
<dbReference type="PANTHER" id="PTHR23354">
    <property type="entry name" value="NUCLEOLAR PROTEIN 7/ESTROGEN RECEPTOR COACTIVATOR-RELATED"/>
    <property type="match status" value="1"/>
</dbReference>
<dbReference type="EMBL" id="HBNS01020626">
    <property type="protein sequence ID" value="CAE4610010.1"/>
    <property type="molecule type" value="Transcribed_RNA"/>
</dbReference>
<evidence type="ECO:0000256" key="2">
    <source>
        <dbReference type="ARBA" id="ARBA00009540"/>
    </source>
</evidence>
<feature type="domain" description="TLDc" evidence="6">
    <location>
        <begin position="343"/>
        <end position="540"/>
    </location>
</feature>
<dbReference type="PROSITE" id="PS51886">
    <property type="entry name" value="TLDC"/>
    <property type="match status" value="1"/>
</dbReference>
<proteinExistence type="inferred from homology"/>
<dbReference type="SMART" id="SM00584">
    <property type="entry name" value="TLDc"/>
    <property type="match status" value="1"/>
</dbReference>
<gene>
    <name evidence="7" type="ORF">DBRI00130_LOCUS16354</name>
</gene>
<dbReference type="AlphaFoldDB" id="A0A6V2FPW4"/>
<keyword evidence="3" id="KW-0496">Mitochondrion</keyword>
<dbReference type="Pfam" id="PF07534">
    <property type="entry name" value="TLD"/>
    <property type="match status" value="1"/>
</dbReference>
<dbReference type="InterPro" id="IPR006571">
    <property type="entry name" value="TLDc_dom"/>
</dbReference>
<protein>
    <recommendedName>
        <fullName evidence="4">Oxidation resistance protein 1</fullName>
    </recommendedName>
</protein>
<organism evidence="7">
    <name type="scientific">Ditylum brightwellii</name>
    <dbReference type="NCBI Taxonomy" id="49249"/>
    <lineage>
        <taxon>Eukaryota</taxon>
        <taxon>Sar</taxon>
        <taxon>Stramenopiles</taxon>
        <taxon>Ochrophyta</taxon>
        <taxon>Bacillariophyta</taxon>
        <taxon>Mediophyceae</taxon>
        <taxon>Lithodesmiophycidae</taxon>
        <taxon>Lithodesmiales</taxon>
        <taxon>Lithodesmiaceae</taxon>
        <taxon>Ditylum</taxon>
    </lineage>
</organism>